<evidence type="ECO:0000313" key="4">
    <source>
        <dbReference type="Proteomes" id="UP000238281"/>
    </source>
</evidence>
<dbReference type="Proteomes" id="UP000238281">
    <property type="component" value="Unassembled WGS sequence"/>
</dbReference>
<feature type="domain" description="HTH cro/C1-type" evidence="2">
    <location>
        <begin position="34"/>
        <end position="88"/>
    </location>
</feature>
<dbReference type="CDD" id="cd00093">
    <property type="entry name" value="HTH_XRE"/>
    <property type="match status" value="1"/>
</dbReference>
<dbReference type="PANTHER" id="PTHR46558:SF4">
    <property type="entry name" value="DNA-BIDING PHAGE PROTEIN"/>
    <property type="match status" value="1"/>
</dbReference>
<organism evidence="3 4">
    <name type="scientific">Aliarcobacter cryaerophilus</name>
    <dbReference type="NCBI Taxonomy" id="28198"/>
    <lineage>
        <taxon>Bacteria</taxon>
        <taxon>Pseudomonadati</taxon>
        <taxon>Campylobacterota</taxon>
        <taxon>Epsilonproteobacteria</taxon>
        <taxon>Campylobacterales</taxon>
        <taxon>Arcobacteraceae</taxon>
        <taxon>Aliarcobacter</taxon>
    </lineage>
</organism>
<dbReference type="GO" id="GO:0003677">
    <property type="term" value="F:DNA binding"/>
    <property type="evidence" value="ECO:0007669"/>
    <property type="project" value="UniProtKB-KW"/>
</dbReference>
<dbReference type="RefSeq" id="WP_105916250.1">
    <property type="nucleotide sequence ID" value="NZ_NXGE01000019.1"/>
</dbReference>
<sequence length="90" mass="10429">MDDFTQHLNESLKDPQFKEEFEQKELRYKIVDILVGIRVQYKLTQSELAKKLGTTQTVISRIENGSVNIGIDFLQKLAKTFDKKIDIKVA</sequence>
<protein>
    <submittedName>
        <fullName evidence="3">Transcriptional regulator</fullName>
    </submittedName>
</protein>
<evidence type="ECO:0000256" key="1">
    <source>
        <dbReference type="ARBA" id="ARBA00023125"/>
    </source>
</evidence>
<dbReference type="EMBL" id="NXGE01000019">
    <property type="protein sequence ID" value="PRM91926.1"/>
    <property type="molecule type" value="Genomic_DNA"/>
</dbReference>
<dbReference type="InterPro" id="IPR001387">
    <property type="entry name" value="Cro/C1-type_HTH"/>
</dbReference>
<dbReference type="AlphaFoldDB" id="A0A2S9SZB4"/>
<proteinExistence type="predicted"/>
<dbReference type="PANTHER" id="PTHR46558">
    <property type="entry name" value="TRACRIPTIONAL REGULATORY PROTEIN-RELATED-RELATED"/>
    <property type="match status" value="1"/>
</dbReference>
<dbReference type="SMART" id="SM00530">
    <property type="entry name" value="HTH_XRE"/>
    <property type="match status" value="1"/>
</dbReference>
<evidence type="ECO:0000313" key="3">
    <source>
        <dbReference type="EMBL" id="PRM91926.1"/>
    </source>
</evidence>
<accession>A0A2S9SZB4</accession>
<gene>
    <name evidence="3" type="ORF">CJ673_11270</name>
</gene>
<reference evidence="3 4" key="1">
    <citation type="submission" date="2017-09" db="EMBL/GenBank/DDBJ databases">
        <title>Reassesment of A. cryaerophilus.</title>
        <authorList>
            <person name="Perez-Cataluna A."/>
            <person name="Collado L."/>
            <person name="Salgado O."/>
            <person name="Lefinanco V."/>
            <person name="Figueras M.J."/>
        </authorList>
    </citation>
    <scope>NUCLEOTIDE SEQUENCE [LARGE SCALE GENOMIC DNA]</scope>
    <source>
        <strain evidence="3 4">LMG 10210</strain>
    </source>
</reference>
<dbReference type="SUPFAM" id="SSF47413">
    <property type="entry name" value="lambda repressor-like DNA-binding domains"/>
    <property type="match status" value="1"/>
</dbReference>
<name>A0A2S9SZB4_9BACT</name>
<evidence type="ECO:0000259" key="2">
    <source>
        <dbReference type="PROSITE" id="PS50943"/>
    </source>
</evidence>
<dbReference type="Pfam" id="PF01381">
    <property type="entry name" value="HTH_3"/>
    <property type="match status" value="1"/>
</dbReference>
<dbReference type="PROSITE" id="PS50943">
    <property type="entry name" value="HTH_CROC1"/>
    <property type="match status" value="1"/>
</dbReference>
<comment type="caution">
    <text evidence="3">The sequence shown here is derived from an EMBL/GenBank/DDBJ whole genome shotgun (WGS) entry which is preliminary data.</text>
</comment>
<dbReference type="InterPro" id="IPR010982">
    <property type="entry name" value="Lambda_DNA-bd_dom_sf"/>
</dbReference>
<keyword evidence="1" id="KW-0238">DNA-binding</keyword>
<dbReference type="Gene3D" id="1.10.260.40">
    <property type="entry name" value="lambda repressor-like DNA-binding domains"/>
    <property type="match status" value="1"/>
</dbReference>